<organism evidence="3 4">
    <name type="scientific">Lithocarpus litseifolius</name>
    <dbReference type="NCBI Taxonomy" id="425828"/>
    <lineage>
        <taxon>Eukaryota</taxon>
        <taxon>Viridiplantae</taxon>
        <taxon>Streptophyta</taxon>
        <taxon>Embryophyta</taxon>
        <taxon>Tracheophyta</taxon>
        <taxon>Spermatophyta</taxon>
        <taxon>Magnoliopsida</taxon>
        <taxon>eudicotyledons</taxon>
        <taxon>Gunneridae</taxon>
        <taxon>Pentapetalae</taxon>
        <taxon>rosids</taxon>
        <taxon>fabids</taxon>
        <taxon>Fagales</taxon>
        <taxon>Fagaceae</taxon>
        <taxon>Lithocarpus</taxon>
    </lineage>
</organism>
<name>A0AAW2BTC0_9ROSI</name>
<evidence type="ECO:0000256" key="1">
    <source>
        <dbReference type="SAM" id="MobiDB-lite"/>
    </source>
</evidence>
<evidence type="ECO:0000259" key="2">
    <source>
        <dbReference type="Pfam" id="PF14111"/>
    </source>
</evidence>
<evidence type="ECO:0000313" key="4">
    <source>
        <dbReference type="Proteomes" id="UP001459277"/>
    </source>
</evidence>
<dbReference type="Pfam" id="PF14111">
    <property type="entry name" value="DUF4283"/>
    <property type="match status" value="1"/>
</dbReference>
<sequence length="91" mass="10634">MEEVEGMWQKLSLSEEEEAGLEVPKLPGVSKSLLAGKFLTHRIVNREAVSRTFKPLWRTRKPFHVYDVGENNLIFKFPMDTDLERVLEYEP</sequence>
<comment type="caution">
    <text evidence="3">The sequence shown here is derived from an EMBL/GenBank/DDBJ whole genome shotgun (WGS) entry which is preliminary data.</text>
</comment>
<gene>
    <name evidence="3" type="ORF">SO802_029330</name>
</gene>
<keyword evidence="4" id="KW-1185">Reference proteome</keyword>
<reference evidence="3 4" key="1">
    <citation type="submission" date="2024-01" db="EMBL/GenBank/DDBJ databases">
        <title>A telomere-to-telomere, gap-free genome of sweet tea (Lithocarpus litseifolius).</title>
        <authorList>
            <person name="Zhou J."/>
        </authorList>
    </citation>
    <scope>NUCLEOTIDE SEQUENCE [LARGE SCALE GENOMIC DNA]</scope>
    <source>
        <strain evidence="3">Zhou-2022a</strain>
        <tissue evidence="3">Leaf</tissue>
    </source>
</reference>
<dbReference type="AlphaFoldDB" id="A0AAW2BTC0"/>
<dbReference type="EMBL" id="JAZDWU010000010">
    <property type="protein sequence ID" value="KAK9989091.1"/>
    <property type="molecule type" value="Genomic_DNA"/>
</dbReference>
<proteinExistence type="predicted"/>
<protein>
    <recommendedName>
        <fullName evidence="2">DUF4283 domain-containing protein</fullName>
    </recommendedName>
</protein>
<evidence type="ECO:0000313" key="3">
    <source>
        <dbReference type="EMBL" id="KAK9989091.1"/>
    </source>
</evidence>
<dbReference type="InterPro" id="IPR025558">
    <property type="entry name" value="DUF4283"/>
</dbReference>
<feature type="domain" description="DUF4283" evidence="2">
    <location>
        <begin position="31"/>
        <end position="91"/>
    </location>
</feature>
<dbReference type="Proteomes" id="UP001459277">
    <property type="component" value="Unassembled WGS sequence"/>
</dbReference>
<accession>A0AAW2BTC0</accession>
<feature type="region of interest" description="Disordered" evidence="1">
    <location>
        <begin position="1"/>
        <end position="22"/>
    </location>
</feature>